<dbReference type="EMBL" id="ANPE02000143">
    <property type="protein sequence ID" value="EMY33946.1"/>
    <property type="molecule type" value="Genomic_DNA"/>
</dbReference>
<gene>
    <name evidence="2" type="ORF">D477_012243</name>
</gene>
<keyword evidence="1" id="KW-0812">Transmembrane</keyword>
<name>N1UU45_9MICC</name>
<protein>
    <submittedName>
        <fullName evidence="2">Uncharacterized protein</fullName>
    </submittedName>
</protein>
<sequence>MSGNLIARSIHDLTAGAWFGGSLMGAVGLNGAAAEARDAAERTRLSSLGWKRWAPVQMGAFLAHLGSGVPLIIDNSRRLTEQHGVMRLTVYKTIVTLTGAAVTAYAGMLGRKVEMLSPEGAEGATEPGPTSSEELAKAQKQLKVLQWMVPVFAGWVMVLGAKEGEMQRVENVALGMKKRNGIRGLINMARMEAAGLGLAAPTQIRAWSPFRRR</sequence>
<feature type="transmembrane region" description="Helical" evidence="1">
    <location>
        <begin position="144"/>
        <end position="161"/>
    </location>
</feature>
<dbReference type="AlphaFoldDB" id="N1UU45"/>
<feature type="transmembrane region" description="Helical" evidence="1">
    <location>
        <begin position="85"/>
        <end position="108"/>
    </location>
</feature>
<feature type="transmembrane region" description="Helical" evidence="1">
    <location>
        <begin position="12"/>
        <end position="33"/>
    </location>
</feature>
<evidence type="ECO:0000256" key="1">
    <source>
        <dbReference type="SAM" id="Phobius"/>
    </source>
</evidence>
<proteinExistence type="predicted"/>
<evidence type="ECO:0000313" key="3">
    <source>
        <dbReference type="Proteomes" id="UP000010729"/>
    </source>
</evidence>
<dbReference type="Proteomes" id="UP000010729">
    <property type="component" value="Unassembled WGS sequence"/>
</dbReference>
<keyword evidence="1" id="KW-1133">Transmembrane helix</keyword>
<keyword evidence="1" id="KW-0472">Membrane</keyword>
<keyword evidence="3" id="KW-1185">Reference proteome</keyword>
<reference evidence="2 3" key="1">
    <citation type="journal article" date="2013" name="Genome Announc.">
        <title>Draft Genome Sequence of Arthrobacter crystallopoietes Strain BAB-32, Revealing Genes for Bioremediation.</title>
        <authorList>
            <person name="Joshi M.N."/>
            <person name="Pandit A.S."/>
            <person name="Sharma A."/>
            <person name="Pandya R.V."/>
            <person name="Desai S.M."/>
            <person name="Saxena A.K."/>
            <person name="Bagatharia S.B."/>
        </authorList>
    </citation>
    <scope>NUCLEOTIDE SEQUENCE [LARGE SCALE GENOMIC DNA]</scope>
    <source>
        <strain evidence="2 3">BAB-32</strain>
    </source>
</reference>
<evidence type="ECO:0000313" key="2">
    <source>
        <dbReference type="EMBL" id="EMY33946.1"/>
    </source>
</evidence>
<comment type="caution">
    <text evidence="2">The sequence shown here is derived from an EMBL/GenBank/DDBJ whole genome shotgun (WGS) entry which is preliminary data.</text>
</comment>
<organism evidence="2 3">
    <name type="scientific">Arthrobacter crystallopoietes BAB-32</name>
    <dbReference type="NCBI Taxonomy" id="1246476"/>
    <lineage>
        <taxon>Bacteria</taxon>
        <taxon>Bacillati</taxon>
        <taxon>Actinomycetota</taxon>
        <taxon>Actinomycetes</taxon>
        <taxon>Micrococcales</taxon>
        <taxon>Micrococcaceae</taxon>
        <taxon>Crystallibacter</taxon>
    </lineage>
</organism>
<accession>N1UU45</accession>